<reference evidence="1 2" key="3">
    <citation type="journal article" date="2022" name="Microbiol. Spectr.">
        <title>Folding features and dynamics of 3D genome architecture in plant fungal pathogens.</title>
        <authorList>
            <person name="Xia C."/>
        </authorList>
    </citation>
    <scope>NUCLEOTIDE SEQUENCE [LARGE SCALE GENOMIC DNA]</scope>
    <source>
        <strain evidence="1 2">93-210</strain>
    </source>
</reference>
<protein>
    <submittedName>
        <fullName evidence="1">Uncharacterized protein</fullName>
    </submittedName>
</protein>
<comment type="caution">
    <text evidence="1">The sequence shown here is derived from an EMBL/GenBank/DDBJ whole genome shotgun (WGS) entry which is preliminary data.</text>
</comment>
<dbReference type="Proteomes" id="UP001060170">
    <property type="component" value="Chromosome 4"/>
</dbReference>
<name>A0ACC0ELH3_9BASI</name>
<reference evidence="2" key="2">
    <citation type="journal article" date="2018" name="Mol. Plant Microbe Interact.">
        <title>Genome sequence resources for the wheat stripe rust pathogen (Puccinia striiformis f. sp. tritici) and the barley stripe rust pathogen (Puccinia striiformis f. sp. hordei).</title>
        <authorList>
            <person name="Xia C."/>
            <person name="Wang M."/>
            <person name="Yin C."/>
            <person name="Cornejo O.E."/>
            <person name="Hulbert S.H."/>
            <person name="Chen X."/>
        </authorList>
    </citation>
    <scope>NUCLEOTIDE SEQUENCE [LARGE SCALE GENOMIC DNA]</scope>
    <source>
        <strain evidence="2">93-210</strain>
    </source>
</reference>
<evidence type="ECO:0000313" key="2">
    <source>
        <dbReference type="Proteomes" id="UP001060170"/>
    </source>
</evidence>
<evidence type="ECO:0000313" key="1">
    <source>
        <dbReference type="EMBL" id="KAI7956479.1"/>
    </source>
</evidence>
<dbReference type="EMBL" id="CM045868">
    <property type="protein sequence ID" value="KAI7956479.1"/>
    <property type="molecule type" value="Genomic_DNA"/>
</dbReference>
<proteinExistence type="predicted"/>
<reference evidence="2" key="1">
    <citation type="journal article" date="2018" name="BMC Genomics">
        <title>Genomic insights into host adaptation between the wheat stripe rust pathogen (Puccinia striiformis f. sp. tritici) and the barley stripe rust pathogen (Puccinia striiformis f. sp. hordei).</title>
        <authorList>
            <person name="Xia C."/>
            <person name="Wang M."/>
            <person name="Yin C."/>
            <person name="Cornejo O.E."/>
            <person name="Hulbert S.H."/>
            <person name="Chen X."/>
        </authorList>
    </citation>
    <scope>NUCLEOTIDE SEQUENCE [LARGE SCALE GENOMIC DNA]</scope>
    <source>
        <strain evidence="2">93-210</strain>
    </source>
</reference>
<keyword evidence="2" id="KW-1185">Reference proteome</keyword>
<sequence>MPSEQHDTGEIQIDLTDADATGQDSNMTLSSQSNSISVGDGRIESDASQKDLQLKEDPQVESKVDVKKAEKSFAELRRQLTQASSVHLSADGKSKDPEKQSGHAAFDLLEYLRPPSQNQDANNVRPKRLGVVFESLEVIGAGGMKLPIRTFPDALMGLFMAPVVAVMMRLKSFPPKKILHPMSGFLKPGEMCLVLGRPNSGCSTFLKVIANQRVGFIGVEGDVTYGGLPAEVMAKQFKGEVVYNPEDDIHLPTLSVAQTLKFALSTKAPGRLLPDMNKDTFIEKVMDIFLQMLGISHTKNTMVGDAQVRGVSGGERKRVSIAEMMATRACVLSWDNSTRGLDASTALEYAKSLRILANIFSTTIFVTLYQAGEGIYEQFDKVLLLNEGQMAYFGPAKEARPYLISLGYKNLPRQTTADYLTGCTDPNERQFQDGLDLDKIPQSPEDMNSAYLNSSIHQRMEEERLEYKNYLAQELRFQNDFKEAVKQDQGRGVRRKSPYTVNLIAQLQALIIRDIQLTLQDRESLAFEWATAIVIAIVIGSVFLNQPLTTAGAFTRGGVIFMGLLFNVFMSFSELPKQMLGRPIMWRQTSFCFYRPGARALAGAIAEIPFSLSKVFVFSLILYLMTNLNRNASAFFTYCLIVYVGYYTLSCFFKLLGAISFSFDTASRLASSLVILMTIYSGYMIPRRSMKVWLIWLYYMNPVNYAFSALMGNEFGRISLACTGDSIAPRGPGYPAGLGANQACTVLGSRPGSLEVDGEDYIRSNFRYSKSHVWRNFVIVCSFAGLFLILLFIAVEKLALGSGSPAINVFAKENEERKQLNEKLQDRKQDFRSGKATQDLSGLIQTRKPFTWEDLSYSVSVPGGQRKLLTNIYGYVKPGTLTALMGSSGAGKTTLLDVLADRKTTGVISGEICIAGRKPGADFRRGTAYCEQQDVHEWTATVREAMRFSAYLRQPAEVSIEDKNAYVEEMIQLLELEDLADAMIGFPGFGLGVEARKRLTIGVELAAKPQLLLFLDEPTSGLDGQSAYNIVRFLRKLATAGQAILCTIHQPNALLFENFDRLLLLKSGGRCVYFGDIGRDSQVIRSYFERNGAKCPEDGNPAEFMLEAIGAGTSPQYGGTKDWADRWTESSEHVENMREIKRLKEESLIEHSHQGSSVKEMTYATSFPYQLRTVVARTNLSFYRNADYEVTRVFNHVAIALITGLTFLRVSNGVGDLQNRIFAAFQVVILIPLITAQVEPTFIMARDIYLRESSSKMYSPVAFGIAQFLAEMPYSLVCAVVFYILWYFLVGLQSGSDRAGYAFLMVVALETYAVTLGQAIAAISPSMFLAAKANPPVIVTLTIFCGVTVPKARLPAFWRVWLYELNPITRFISGTIANEMHNLPITCKTEEYTVFQPPGGQNCAQWAGSFVNSFGGYLLNGEATADCQYCQFSSGDEFFIAFIQIGSNMGRPQPATDAFATDPALNGAGDESLLAQLVSQMETILDTMTTKNDAGDQIGLYAAAKQLNNLIPDIENAVTAIGNNAINVRPGEKADIDKVVNDVQINNYAIRANILGLRYGWDSPDLVTSSITFIRDRFIANAKKFDAIRKLGVQDKSVSA</sequence>
<accession>A0ACC0ELH3</accession>
<gene>
    <name evidence="1" type="ORF">MJO28_003574</name>
</gene>
<organism evidence="1 2">
    <name type="scientific">Puccinia striiformis f. sp. tritici</name>
    <dbReference type="NCBI Taxonomy" id="168172"/>
    <lineage>
        <taxon>Eukaryota</taxon>
        <taxon>Fungi</taxon>
        <taxon>Dikarya</taxon>
        <taxon>Basidiomycota</taxon>
        <taxon>Pucciniomycotina</taxon>
        <taxon>Pucciniomycetes</taxon>
        <taxon>Pucciniales</taxon>
        <taxon>Pucciniaceae</taxon>
        <taxon>Puccinia</taxon>
    </lineage>
</organism>